<sequence>MRLSMMLSLLLLAGCATSPVAEPEPVASIGQRLLAAESGGGQAGQVQPYELSRREVFRMPEPLHAPLPELPASASRQSLPPVTVCLNVVVDAQGQVQRGFPLLAHSQCGAGNDARNGALLQAAADAVRGWRFRPAAICRFAPGTSPVAEDCTGAAQVEAVPVTLPYAFTFEVVQGQAQVRMGKPPR</sequence>
<keyword evidence="1" id="KW-0732">Signal</keyword>
<proteinExistence type="predicted"/>
<name>A0A1Y5Q364_9GAMM</name>
<evidence type="ECO:0000256" key="1">
    <source>
        <dbReference type="SAM" id="SignalP"/>
    </source>
</evidence>
<dbReference type="PROSITE" id="PS51257">
    <property type="entry name" value="PROKAR_LIPOPROTEIN"/>
    <property type="match status" value="1"/>
</dbReference>
<feature type="chain" id="PRO_5012667007" description="Lipoprotein" evidence="1">
    <location>
        <begin position="22"/>
        <end position="186"/>
    </location>
</feature>
<reference evidence="2" key="1">
    <citation type="submission" date="2016-03" db="EMBL/GenBank/DDBJ databases">
        <authorList>
            <person name="Ploux O."/>
        </authorList>
    </citation>
    <scope>NUCLEOTIDE SEQUENCE</scope>
    <source>
        <strain evidence="2">UC10</strain>
    </source>
</reference>
<dbReference type="AlphaFoldDB" id="A0A1Y5Q364"/>
<evidence type="ECO:0008006" key="3">
    <source>
        <dbReference type="Google" id="ProtNLM"/>
    </source>
</evidence>
<evidence type="ECO:0000313" key="2">
    <source>
        <dbReference type="EMBL" id="SBV36691.1"/>
    </source>
</evidence>
<protein>
    <recommendedName>
        <fullName evidence="3">Lipoprotein</fullName>
    </recommendedName>
</protein>
<organism evidence="2">
    <name type="scientific">uncultured Stenotrophomonas sp</name>
    <dbReference type="NCBI Taxonomy" id="165438"/>
    <lineage>
        <taxon>Bacteria</taxon>
        <taxon>Pseudomonadati</taxon>
        <taxon>Pseudomonadota</taxon>
        <taxon>Gammaproteobacteria</taxon>
        <taxon>Lysobacterales</taxon>
        <taxon>Lysobacteraceae</taxon>
        <taxon>Stenotrophomonas</taxon>
        <taxon>environmental samples</taxon>
    </lineage>
</organism>
<gene>
    <name evidence="2" type="ORF">STPYR_11621</name>
</gene>
<feature type="signal peptide" evidence="1">
    <location>
        <begin position="1"/>
        <end position="21"/>
    </location>
</feature>
<dbReference type="Gene3D" id="3.30.1150.10">
    <property type="match status" value="1"/>
</dbReference>
<accession>A0A1Y5Q364</accession>
<dbReference type="EMBL" id="FLTS01000001">
    <property type="protein sequence ID" value="SBV36691.1"/>
    <property type="molecule type" value="Genomic_DNA"/>
</dbReference>